<name>A0A9N9HQ56_9GLOM</name>
<feature type="non-terminal residue" evidence="2">
    <location>
        <position position="1"/>
    </location>
</feature>
<evidence type="ECO:0000256" key="1">
    <source>
        <dbReference type="SAM" id="MobiDB-lite"/>
    </source>
</evidence>
<dbReference type="AlphaFoldDB" id="A0A9N9HQ56"/>
<feature type="compositionally biased region" description="Basic and acidic residues" evidence="1">
    <location>
        <begin position="1"/>
        <end position="12"/>
    </location>
</feature>
<evidence type="ECO:0000313" key="3">
    <source>
        <dbReference type="Proteomes" id="UP000789570"/>
    </source>
</evidence>
<gene>
    <name evidence="2" type="ORF">FCALED_LOCUS13442</name>
</gene>
<sequence length="39" mass="4481">VAEQRVIDRLCDQESQIGTSKRPENGSKNTLPKNKRQKK</sequence>
<dbReference type="EMBL" id="CAJVPQ010007769">
    <property type="protein sequence ID" value="CAG8700290.1"/>
    <property type="molecule type" value="Genomic_DNA"/>
</dbReference>
<accession>A0A9N9HQ56</accession>
<dbReference type="Proteomes" id="UP000789570">
    <property type="component" value="Unassembled WGS sequence"/>
</dbReference>
<reference evidence="2" key="1">
    <citation type="submission" date="2021-06" db="EMBL/GenBank/DDBJ databases">
        <authorList>
            <person name="Kallberg Y."/>
            <person name="Tangrot J."/>
            <person name="Rosling A."/>
        </authorList>
    </citation>
    <scope>NUCLEOTIDE SEQUENCE</scope>
    <source>
        <strain evidence="2">UK204</strain>
    </source>
</reference>
<feature type="region of interest" description="Disordered" evidence="1">
    <location>
        <begin position="1"/>
        <end position="39"/>
    </location>
</feature>
<protein>
    <submittedName>
        <fullName evidence="2">6643_t:CDS:1</fullName>
    </submittedName>
</protein>
<organism evidence="2 3">
    <name type="scientific">Funneliformis caledonium</name>
    <dbReference type="NCBI Taxonomy" id="1117310"/>
    <lineage>
        <taxon>Eukaryota</taxon>
        <taxon>Fungi</taxon>
        <taxon>Fungi incertae sedis</taxon>
        <taxon>Mucoromycota</taxon>
        <taxon>Glomeromycotina</taxon>
        <taxon>Glomeromycetes</taxon>
        <taxon>Glomerales</taxon>
        <taxon>Glomeraceae</taxon>
        <taxon>Funneliformis</taxon>
    </lineage>
</organism>
<evidence type="ECO:0000313" key="2">
    <source>
        <dbReference type="EMBL" id="CAG8700290.1"/>
    </source>
</evidence>
<comment type="caution">
    <text evidence="2">The sequence shown here is derived from an EMBL/GenBank/DDBJ whole genome shotgun (WGS) entry which is preliminary data.</text>
</comment>
<keyword evidence="3" id="KW-1185">Reference proteome</keyword>
<proteinExistence type="predicted"/>